<dbReference type="AlphaFoldDB" id="A0A816A9U1"/>
<feature type="non-terminal residue" evidence="4">
    <location>
        <position position="1"/>
    </location>
</feature>
<dbReference type="Proteomes" id="UP000681722">
    <property type="component" value="Unassembled WGS sequence"/>
</dbReference>
<reference evidence="4" key="1">
    <citation type="submission" date="2021-02" db="EMBL/GenBank/DDBJ databases">
        <authorList>
            <person name="Nowell W R."/>
        </authorList>
    </citation>
    <scope>NUCLEOTIDE SEQUENCE</scope>
</reference>
<name>A0A816A9U1_9BILA</name>
<dbReference type="InterPro" id="IPR001258">
    <property type="entry name" value="NHL_repeat"/>
</dbReference>
<dbReference type="Pfam" id="PF01436">
    <property type="entry name" value="NHL"/>
    <property type="match status" value="1"/>
</dbReference>
<dbReference type="Gene3D" id="2.120.10.30">
    <property type="entry name" value="TolB, C-terminal domain"/>
    <property type="match status" value="1"/>
</dbReference>
<dbReference type="OrthoDB" id="10052707at2759"/>
<gene>
    <name evidence="4" type="ORF">GPM918_LOCUS41852</name>
    <name evidence="5" type="ORF">SRO942_LOCUS42971</name>
</gene>
<evidence type="ECO:0000313" key="6">
    <source>
        <dbReference type="Proteomes" id="UP000663829"/>
    </source>
</evidence>
<protein>
    <submittedName>
        <fullName evidence="4">Uncharacterized protein</fullName>
    </submittedName>
</protein>
<organism evidence="4 6">
    <name type="scientific">Didymodactylos carnosus</name>
    <dbReference type="NCBI Taxonomy" id="1234261"/>
    <lineage>
        <taxon>Eukaryota</taxon>
        <taxon>Metazoa</taxon>
        <taxon>Spiralia</taxon>
        <taxon>Gnathifera</taxon>
        <taxon>Rotifera</taxon>
        <taxon>Eurotatoria</taxon>
        <taxon>Bdelloidea</taxon>
        <taxon>Philodinida</taxon>
        <taxon>Philodinidae</taxon>
        <taxon>Didymodactylos</taxon>
    </lineage>
</organism>
<evidence type="ECO:0000256" key="1">
    <source>
        <dbReference type="ARBA" id="ARBA00022737"/>
    </source>
</evidence>
<dbReference type="EMBL" id="CAJNOQ010033918">
    <property type="protein sequence ID" value="CAF1592287.1"/>
    <property type="molecule type" value="Genomic_DNA"/>
</dbReference>
<dbReference type="EMBL" id="CAJOBC010100102">
    <property type="protein sequence ID" value="CAF4465046.1"/>
    <property type="molecule type" value="Genomic_DNA"/>
</dbReference>
<dbReference type="InterPro" id="IPR011042">
    <property type="entry name" value="6-blade_b-propeller_TolB-like"/>
</dbReference>
<evidence type="ECO:0000313" key="5">
    <source>
        <dbReference type="EMBL" id="CAF4465046.1"/>
    </source>
</evidence>
<dbReference type="SUPFAM" id="SSF101898">
    <property type="entry name" value="NHL repeat"/>
    <property type="match status" value="1"/>
</dbReference>
<sequence length="202" mass="21878">TRCEQIVCYPLQLALSNVCPPRLATNSAAPSTATMTTTRTTTTRVPTTTTRQPSTTITTHTTTKPPTTTTLPRTTTTVKTTTTKVAGNGTQGSAMNELQNPLDLALDSQQSLYVADYVNHHYVSNVFIDKSDNLYFTLFAEVKKLNMTSGLITRVASNDGNAGSALNQLDGPQGLYVDQNGSVYVSDTYNMRVMKWLVGATQ</sequence>
<proteinExistence type="predicted"/>
<keyword evidence="6" id="KW-1185">Reference proteome</keyword>
<feature type="repeat" description="NHL" evidence="2">
    <location>
        <begin position="163"/>
        <end position="199"/>
    </location>
</feature>
<evidence type="ECO:0000256" key="3">
    <source>
        <dbReference type="SAM" id="MobiDB-lite"/>
    </source>
</evidence>
<comment type="caution">
    <text evidence="4">The sequence shown here is derived from an EMBL/GenBank/DDBJ whole genome shotgun (WGS) entry which is preliminary data.</text>
</comment>
<keyword evidence="1" id="KW-0677">Repeat</keyword>
<feature type="compositionally biased region" description="Low complexity" evidence="3">
    <location>
        <begin position="32"/>
        <end position="73"/>
    </location>
</feature>
<evidence type="ECO:0000313" key="4">
    <source>
        <dbReference type="EMBL" id="CAF1592287.1"/>
    </source>
</evidence>
<accession>A0A816A9U1</accession>
<feature type="region of interest" description="Disordered" evidence="3">
    <location>
        <begin position="28"/>
        <end position="73"/>
    </location>
</feature>
<dbReference type="PROSITE" id="PS51125">
    <property type="entry name" value="NHL"/>
    <property type="match status" value="1"/>
</dbReference>
<dbReference type="Proteomes" id="UP000663829">
    <property type="component" value="Unassembled WGS sequence"/>
</dbReference>
<evidence type="ECO:0000256" key="2">
    <source>
        <dbReference type="PROSITE-ProRule" id="PRU00504"/>
    </source>
</evidence>